<protein>
    <submittedName>
        <fullName evidence="2">Putative acyltransferase</fullName>
    </submittedName>
</protein>
<reference evidence="2 3" key="1">
    <citation type="submission" date="2016-07" db="EMBL/GenBank/DDBJ databases">
        <authorList>
            <person name="Hassler H."/>
        </authorList>
    </citation>
    <scope>NUCLEOTIDE SEQUENCE [LARGE SCALE GENOMIC DNA]</scope>
    <source>
        <strain evidence="2 3">CDC-D5610</strain>
    </source>
</reference>
<dbReference type="InterPro" id="IPR000182">
    <property type="entry name" value="GNAT_dom"/>
</dbReference>
<dbReference type="AlphaFoldDB" id="A0A222P5G7"/>
<sequence length="135" mass="15671">MLYEILALRSEVFIVEQQCFYQDLDYKDQDAAHLLMIEEGKLIAYARILSYDNRGMSFGRLVTATSHRGRGLGRQLMDTILSYLKTHYPFQPIIITAQNYLRPFYETYGFIAEGEPFDLDGIPHICMVKDYEGRG</sequence>
<dbReference type="InterPro" id="IPR016181">
    <property type="entry name" value="Acyl_CoA_acyltransferase"/>
</dbReference>
<evidence type="ECO:0000259" key="1">
    <source>
        <dbReference type="PROSITE" id="PS51186"/>
    </source>
</evidence>
<proteinExistence type="predicted"/>
<dbReference type="PROSITE" id="PS51186">
    <property type="entry name" value="GNAT"/>
    <property type="match status" value="1"/>
</dbReference>
<dbReference type="CDD" id="cd04301">
    <property type="entry name" value="NAT_SF"/>
    <property type="match status" value="1"/>
</dbReference>
<organism evidence="2 3">
    <name type="scientific">Legionella clemsonensis</name>
    <dbReference type="NCBI Taxonomy" id="1867846"/>
    <lineage>
        <taxon>Bacteria</taxon>
        <taxon>Pseudomonadati</taxon>
        <taxon>Pseudomonadota</taxon>
        <taxon>Gammaproteobacteria</taxon>
        <taxon>Legionellales</taxon>
        <taxon>Legionellaceae</taxon>
        <taxon>Legionella</taxon>
    </lineage>
</organism>
<dbReference type="Gene3D" id="3.40.630.30">
    <property type="match status" value="1"/>
</dbReference>
<accession>A0A222P5G7</accession>
<dbReference type="EMBL" id="CP016397">
    <property type="protein sequence ID" value="ASQ47096.1"/>
    <property type="molecule type" value="Genomic_DNA"/>
</dbReference>
<dbReference type="Proteomes" id="UP000201728">
    <property type="component" value="Chromosome"/>
</dbReference>
<evidence type="ECO:0000313" key="2">
    <source>
        <dbReference type="EMBL" id="ASQ47096.1"/>
    </source>
</evidence>
<keyword evidence="2" id="KW-0808">Transferase</keyword>
<keyword evidence="2" id="KW-0012">Acyltransferase</keyword>
<dbReference type="KEGG" id="lcd:clem_12810"/>
<dbReference type="Pfam" id="PF13673">
    <property type="entry name" value="Acetyltransf_10"/>
    <property type="match status" value="1"/>
</dbReference>
<dbReference type="SUPFAM" id="SSF55729">
    <property type="entry name" value="Acyl-CoA N-acyltransferases (Nat)"/>
    <property type="match status" value="1"/>
</dbReference>
<keyword evidence="3" id="KW-1185">Reference proteome</keyword>
<dbReference type="GO" id="GO:0016747">
    <property type="term" value="F:acyltransferase activity, transferring groups other than amino-acyl groups"/>
    <property type="evidence" value="ECO:0007669"/>
    <property type="project" value="InterPro"/>
</dbReference>
<gene>
    <name evidence="2" type="ORF">clem_12810</name>
</gene>
<name>A0A222P5G7_9GAMM</name>
<feature type="domain" description="N-acetyltransferase" evidence="1">
    <location>
        <begin position="1"/>
        <end position="132"/>
    </location>
</feature>
<evidence type="ECO:0000313" key="3">
    <source>
        <dbReference type="Proteomes" id="UP000201728"/>
    </source>
</evidence>